<accession>A0A9W8TYK5</accession>
<proteinExistence type="predicted"/>
<feature type="region of interest" description="Disordered" evidence="1">
    <location>
        <begin position="1"/>
        <end position="84"/>
    </location>
</feature>
<feature type="compositionally biased region" description="Basic residues" evidence="1">
    <location>
        <begin position="48"/>
        <end position="58"/>
    </location>
</feature>
<dbReference type="AlphaFoldDB" id="A0A9W8TYK5"/>
<comment type="caution">
    <text evidence="2">The sequence shown here is derived from an EMBL/GenBank/DDBJ whole genome shotgun (WGS) entry which is preliminary data.</text>
</comment>
<feature type="compositionally biased region" description="Basic and acidic residues" evidence="1">
    <location>
        <begin position="223"/>
        <end position="235"/>
    </location>
</feature>
<name>A0A9W8TYK5_9AGAR</name>
<sequence length="265" mass="29319">MYSGLVAYDGESDSGDDVAHQPDAKLKSKADGGIEPRTQQKKSQIIIKRPKTSQRPRGHVSIETAQPVPTTSVTPNDDSTPTSSVVTAQTSLIPEADDVHLARIRALLRPPPIPGLSEWGIPPEVESNCDPELEAKLNQFHQLKSSSTPKHFNDTLMSNRSFRNPHLYAQLVEFVDIDERTTNFPKEIWNLEELKDGEWDAEKIAKYQKIRSEQQSQQSKARTHIDFATGKDNKSHPYVHAPSIAGAPSGGRRQARGSGGPSRWG</sequence>
<dbReference type="EMBL" id="JANVFU010000005">
    <property type="protein sequence ID" value="KAJ3745333.1"/>
    <property type="molecule type" value="Genomic_DNA"/>
</dbReference>
<dbReference type="Pfam" id="PF07818">
    <property type="entry name" value="HCNGP"/>
    <property type="match status" value="1"/>
</dbReference>
<feature type="region of interest" description="Disordered" evidence="1">
    <location>
        <begin position="210"/>
        <end position="265"/>
    </location>
</feature>
<dbReference type="GO" id="GO:0005634">
    <property type="term" value="C:nucleus"/>
    <property type="evidence" value="ECO:0007669"/>
    <property type="project" value="TreeGrafter"/>
</dbReference>
<feature type="compositionally biased region" description="Basic and acidic residues" evidence="1">
    <location>
        <begin position="17"/>
        <end position="34"/>
    </location>
</feature>
<dbReference type="InterPro" id="IPR012479">
    <property type="entry name" value="SAP30BP"/>
</dbReference>
<protein>
    <submittedName>
        <fullName evidence="2">HCNGP-domain-containing protein</fullName>
    </submittedName>
</protein>
<dbReference type="GO" id="GO:0006355">
    <property type="term" value="P:regulation of DNA-templated transcription"/>
    <property type="evidence" value="ECO:0007669"/>
    <property type="project" value="InterPro"/>
</dbReference>
<evidence type="ECO:0000313" key="3">
    <source>
        <dbReference type="Proteomes" id="UP001142393"/>
    </source>
</evidence>
<organism evidence="2 3">
    <name type="scientific">Lentinula detonsa</name>
    <dbReference type="NCBI Taxonomy" id="2804962"/>
    <lineage>
        <taxon>Eukaryota</taxon>
        <taxon>Fungi</taxon>
        <taxon>Dikarya</taxon>
        <taxon>Basidiomycota</taxon>
        <taxon>Agaricomycotina</taxon>
        <taxon>Agaricomycetes</taxon>
        <taxon>Agaricomycetidae</taxon>
        <taxon>Agaricales</taxon>
        <taxon>Marasmiineae</taxon>
        <taxon>Omphalotaceae</taxon>
        <taxon>Lentinula</taxon>
    </lineage>
</organism>
<evidence type="ECO:0000256" key="1">
    <source>
        <dbReference type="SAM" id="MobiDB-lite"/>
    </source>
</evidence>
<dbReference type="Proteomes" id="UP001142393">
    <property type="component" value="Unassembled WGS sequence"/>
</dbReference>
<gene>
    <name evidence="2" type="ORF">DFH05DRAFT_1523614</name>
</gene>
<evidence type="ECO:0000313" key="2">
    <source>
        <dbReference type="EMBL" id="KAJ3745333.1"/>
    </source>
</evidence>
<keyword evidence="3" id="KW-1185">Reference proteome</keyword>
<dbReference type="PANTHER" id="PTHR13464:SF0">
    <property type="entry name" value="SAP30-BINDING PROTEIN"/>
    <property type="match status" value="1"/>
</dbReference>
<feature type="compositionally biased region" description="Polar residues" evidence="1">
    <location>
        <begin position="63"/>
        <end position="84"/>
    </location>
</feature>
<reference evidence="2 3" key="1">
    <citation type="journal article" date="2023" name="Proc. Natl. Acad. Sci. U.S.A.">
        <title>A global phylogenomic analysis of the shiitake genus Lentinula.</title>
        <authorList>
            <person name="Sierra-Patev S."/>
            <person name="Min B."/>
            <person name="Naranjo-Ortiz M."/>
            <person name="Looney B."/>
            <person name="Konkel Z."/>
            <person name="Slot J.C."/>
            <person name="Sakamoto Y."/>
            <person name="Steenwyk J.L."/>
            <person name="Rokas A."/>
            <person name="Carro J."/>
            <person name="Camarero S."/>
            <person name="Ferreira P."/>
            <person name="Molpeceres G."/>
            <person name="Ruiz-Duenas F.J."/>
            <person name="Serrano A."/>
            <person name="Henrissat B."/>
            <person name="Drula E."/>
            <person name="Hughes K.W."/>
            <person name="Mata J.L."/>
            <person name="Ishikawa N.K."/>
            <person name="Vargas-Isla R."/>
            <person name="Ushijima S."/>
            <person name="Smith C.A."/>
            <person name="Donoghue J."/>
            <person name="Ahrendt S."/>
            <person name="Andreopoulos W."/>
            <person name="He G."/>
            <person name="LaButti K."/>
            <person name="Lipzen A."/>
            <person name="Ng V."/>
            <person name="Riley R."/>
            <person name="Sandor L."/>
            <person name="Barry K."/>
            <person name="Martinez A.T."/>
            <person name="Xiao Y."/>
            <person name="Gibbons J.G."/>
            <person name="Terashima K."/>
            <person name="Grigoriev I.V."/>
            <person name="Hibbett D."/>
        </authorList>
    </citation>
    <scope>NUCLEOTIDE SEQUENCE [LARGE SCALE GENOMIC DNA]</scope>
    <source>
        <strain evidence="2 3">TFB7810</strain>
    </source>
</reference>
<dbReference type="PANTHER" id="PTHR13464">
    <property type="entry name" value="TRANSCRIPTIONAL REGULATOR PROTEIN HCNGP"/>
    <property type="match status" value="1"/>
</dbReference>